<proteinExistence type="predicted"/>
<dbReference type="EMBL" id="BART01029831">
    <property type="protein sequence ID" value="GAH11238.1"/>
    <property type="molecule type" value="Genomic_DNA"/>
</dbReference>
<protein>
    <submittedName>
        <fullName evidence="1">Uncharacterized protein</fullName>
    </submittedName>
</protein>
<feature type="non-terminal residue" evidence="1">
    <location>
        <position position="1"/>
    </location>
</feature>
<gene>
    <name evidence="1" type="ORF">S01H4_52250</name>
</gene>
<accession>X1ERG6</accession>
<organism evidence="1">
    <name type="scientific">marine sediment metagenome</name>
    <dbReference type="NCBI Taxonomy" id="412755"/>
    <lineage>
        <taxon>unclassified sequences</taxon>
        <taxon>metagenomes</taxon>
        <taxon>ecological metagenomes</taxon>
    </lineage>
</organism>
<evidence type="ECO:0000313" key="1">
    <source>
        <dbReference type="EMBL" id="GAH11238.1"/>
    </source>
</evidence>
<sequence>EENNTIDTAVKKLGDIKKELRLNRAGHEEWDWPGEVENSEIDLEDIEETE</sequence>
<comment type="caution">
    <text evidence="1">The sequence shown here is derived from an EMBL/GenBank/DDBJ whole genome shotgun (WGS) entry which is preliminary data.</text>
</comment>
<name>X1ERG6_9ZZZZ</name>
<dbReference type="AlphaFoldDB" id="X1ERG6"/>
<reference evidence="1" key="1">
    <citation type="journal article" date="2014" name="Front. Microbiol.">
        <title>High frequency of phylogenetically diverse reductive dehalogenase-homologous genes in deep subseafloor sedimentary metagenomes.</title>
        <authorList>
            <person name="Kawai M."/>
            <person name="Futagami T."/>
            <person name="Toyoda A."/>
            <person name="Takaki Y."/>
            <person name="Nishi S."/>
            <person name="Hori S."/>
            <person name="Arai W."/>
            <person name="Tsubouchi T."/>
            <person name="Morono Y."/>
            <person name="Uchiyama I."/>
            <person name="Ito T."/>
            <person name="Fujiyama A."/>
            <person name="Inagaki F."/>
            <person name="Takami H."/>
        </authorList>
    </citation>
    <scope>NUCLEOTIDE SEQUENCE</scope>
    <source>
        <strain evidence="1">Expedition CK06-06</strain>
    </source>
</reference>